<sequence>MKPLLPAVFLAGAIITAPAIAAAADWQPMQLLQIATTNPPPEIAAIWSDQIRSTNRAFAADVRPIQSATGNAPILIYARTFDVDGTKVIASVFHGWKANCQEAANSKGSDQTWADCPARVTTIRPSGEVKTVRTTACFNGFPLGPNTGAPPTEKTLASFDPATNRVSFRITNDGHTVRNCDRSAVAPK</sequence>
<feature type="chain" id="PRO_5045495226" evidence="1">
    <location>
        <begin position="22"/>
        <end position="188"/>
    </location>
</feature>
<accession>A0ABV7UHV2</accession>
<proteinExistence type="predicted"/>
<evidence type="ECO:0000256" key="1">
    <source>
        <dbReference type="SAM" id="SignalP"/>
    </source>
</evidence>
<reference evidence="3" key="1">
    <citation type="journal article" date="2019" name="Int. J. Syst. Evol. Microbiol.">
        <title>The Global Catalogue of Microorganisms (GCM) 10K type strain sequencing project: providing services to taxonomists for standard genome sequencing and annotation.</title>
        <authorList>
            <consortium name="The Broad Institute Genomics Platform"/>
            <consortium name="The Broad Institute Genome Sequencing Center for Infectious Disease"/>
            <person name="Wu L."/>
            <person name="Ma J."/>
        </authorList>
    </citation>
    <scope>NUCLEOTIDE SEQUENCE [LARGE SCALE GENOMIC DNA]</scope>
    <source>
        <strain evidence="3">KCTC 42282</strain>
    </source>
</reference>
<dbReference type="EMBL" id="JBHRYC010000065">
    <property type="protein sequence ID" value="MFC3638307.1"/>
    <property type="molecule type" value="Genomic_DNA"/>
</dbReference>
<keyword evidence="1" id="KW-0732">Signal</keyword>
<protein>
    <submittedName>
        <fullName evidence="2">Uncharacterized protein</fullName>
    </submittedName>
</protein>
<name>A0ABV7UHV2_9HYPH</name>
<evidence type="ECO:0000313" key="3">
    <source>
        <dbReference type="Proteomes" id="UP001595704"/>
    </source>
</evidence>
<comment type="caution">
    <text evidence="2">The sequence shown here is derived from an EMBL/GenBank/DDBJ whole genome shotgun (WGS) entry which is preliminary data.</text>
</comment>
<organism evidence="2 3">
    <name type="scientific">Camelimonas fluminis</name>
    <dbReference type="NCBI Taxonomy" id="1576911"/>
    <lineage>
        <taxon>Bacteria</taxon>
        <taxon>Pseudomonadati</taxon>
        <taxon>Pseudomonadota</taxon>
        <taxon>Alphaproteobacteria</taxon>
        <taxon>Hyphomicrobiales</taxon>
        <taxon>Chelatococcaceae</taxon>
        <taxon>Camelimonas</taxon>
    </lineage>
</organism>
<dbReference type="RefSeq" id="WP_191320869.1">
    <property type="nucleotide sequence ID" value="NZ_BNCG01000027.1"/>
</dbReference>
<gene>
    <name evidence="2" type="ORF">ACFONL_13145</name>
</gene>
<evidence type="ECO:0000313" key="2">
    <source>
        <dbReference type="EMBL" id="MFC3638307.1"/>
    </source>
</evidence>
<keyword evidence="3" id="KW-1185">Reference proteome</keyword>
<dbReference type="Proteomes" id="UP001595704">
    <property type="component" value="Unassembled WGS sequence"/>
</dbReference>
<feature type="signal peptide" evidence="1">
    <location>
        <begin position="1"/>
        <end position="21"/>
    </location>
</feature>